<dbReference type="Proteomes" id="UP000008825">
    <property type="component" value="Chromosome"/>
</dbReference>
<keyword evidence="1" id="KW-0732">Signal</keyword>
<dbReference type="HOGENOM" id="CLU_085032_0_0_7"/>
<accession>B5EIQ5</accession>
<gene>
    <name evidence="2" type="ordered locus">Gbem_1401</name>
</gene>
<organism evidence="2 3">
    <name type="scientific">Citrifermentans bemidjiense (strain ATCC BAA-1014 / DSM 16622 / JCM 12645 / Bem)</name>
    <name type="common">Geobacter bemidjiensis</name>
    <dbReference type="NCBI Taxonomy" id="404380"/>
    <lineage>
        <taxon>Bacteria</taxon>
        <taxon>Pseudomonadati</taxon>
        <taxon>Thermodesulfobacteriota</taxon>
        <taxon>Desulfuromonadia</taxon>
        <taxon>Geobacterales</taxon>
        <taxon>Geobacteraceae</taxon>
        <taxon>Citrifermentans</taxon>
    </lineage>
</organism>
<dbReference type="EMBL" id="CP001124">
    <property type="protein sequence ID" value="ACH38420.1"/>
    <property type="molecule type" value="Genomic_DNA"/>
</dbReference>
<dbReference type="Pfam" id="PF13852">
    <property type="entry name" value="DUF4197"/>
    <property type="match status" value="1"/>
</dbReference>
<dbReference type="InterPro" id="IPR025245">
    <property type="entry name" value="DUF4197"/>
</dbReference>
<keyword evidence="3" id="KW-1185">Reference proteome</keyword>
<reference evidence="2 3" key="1">
    <citation type="submission" date="2008-07" db="EMBL/GenBank/DDBJ databases">
        <title>Complete sequence of Geobacter bemidjiensis BEM.</title>
        <authorList>
            <consortium name="US DOE Joint Genome Institute"/>
            <person name="Lucas S."/>
            <person name="Copeland A."/>
            <person name="Lapidus A."/>
            <person name="Glavina del Rio T."/>
            <person name="Dalin E."/>
            <person name="Tice H."/>
            <person name="Bruce D."/>
            <person name="Goodwin L."/>
            <person name="Pitluck S."/>
            <person name="Kiss H."/>
            <person name="Brettin T."/>
            <person name="Detter J.C."/>
            <person name="Han C."/>
            <person name="Kuske C.R."/>
            <person name="Schmutz J."/>
            <person name="Larimer F."/>
            <person name="Land M."/>
            <person name="Hauser L."/>
            <person name="Kyrpides N."/>
            <person name="Lykidis A."/>
            <person name="Lovley D."/>
            <person name="Richardson P."/>
        </authorList>
    </citation>
    <scope>NUCLEOTIDE SEQUENCE [LARGE SCALE GENOMIC DNA]</scope>
    <source>
        <strain evidence="3">ATCC BAA-1014 / DSM 16622 / JCM 12645 / Bem</strain>
    </source>
</reference>
<proteinExistence type="predicted"/>
<protein>
    <recommendedName>
        <fullName evidence="4">DUF4197 domain-containing protein</fullName>
    </recommendedName>
</protein>
<dbReference type="KEGG" id="gbm:Gbem_1401"/>
<reference evidence="2 3" key="2">
    <citation type="journal article" date="2010" name="BMC Genomics">
        <title>The genome of Geobacter bemidjiensis, exemplar for the subsurface clade of Geobacter species that predominate in Fe(III)-reducing subsurface environments.</title>
        <authorList>
            <person name="Aklujkar M."/>
            <person name="Young N.D."/>
            <person name="Holmes D."/>
            <person name="Chavan M."/>
            <person name="Risso C."/>
            <person name="Kiss H.E."/>
            <person name="Han C.S."/>
            <person name="Land M.L."/>
            <person name="Lovley D.R."/>
        </authorList>
    </citation>
    <scope>NUCLEOTIDE SEQUENCE [LARGE SCALE GENOMIC DNA]</scope>
    <source>
        <strain evidence="3">ATCC BAA-1014 / DSM 16622 / JCM 12645 / Bem</strain>
    </source>
</reference>
<dbReference type="STRING" id="404380.Gbem_1401"/>
<evidence type="ECO:0000256" key="1">
    <source>
        <dbReference type="SAM" id="SignalP"/>
    </source>
</evidence>
<dbReference type="AlphaFoldDB" id="B5EIQ5"/>
<dbReference type="RefSeq" id="WP_012529832.1">
    <property type="nucleotide sequence ID" value="NC_011146.1"/>
</dbReference>
<evidence type="ECO:0008006" key="4">
    <source>
        <dbReference type="Google" id="ProtNLM"/>
    </source>
</evidence>
<evidence type="ECO:0000313" key="2">
    <source>
        <dbReference type="EMBL" id="ACH38420.1"/>
    </source>
</evidence>
<dbReference type="OrthoDB" id="9789685at2"/>
<sequence length="247" mass="26833">MNRKFCALFAVLALVAIVALPASGFAGFMDTLTQGLEKFRGTGSNLDDSTIVKGLKEALATGTTRAVKSASQRDGYFRNEAIKILVPEKLRTATNLLGKFGFQPQVDDFELRMNRAAEKAAPMATDYFVSALKQMTFDDARKILNGGDTAATEYFRGKTGDKIFTAFKPVVTSSMQDVGAANSYRQLLKKLQAVPFGSAAVESLDLDNYVTGKAVDGLFTMLGEEEKKIRTDPAARGTELLRKVFGK</sequence>
<feature type="signal peptide" evidence="1">
    <location>
        <begin position="1"/>
        <end position="26"/>
    </location>
</feature>
<dbReference type="eggNOG" id="ENOG502Z7PK">
    <property type="taxonomic scope" value="Bacteria"/>
</dbReference>
<name>B5EIQ5_CITBB</name>
<evidence type="ECO:0000313" key="3">
    <source>
        <dbReference type="Proteomes" id="UP000008825"/>
    </source>
</evidence>
<feature type="chain" id="PRO_5002829812" description="DUF4197 domain-containing protein" evidence="1">
    <location>
        <begin position="27"/>
        <end position="247"/>
    </location>
</feature>